<keyword evidence="2" id="KW-1133">Transmembrane helix</keyword>
<accession>A0A7S4FKL0</accession>
<keyword evidence="2" id="KW-0812">Transmembrane</keyword>
<feature type="region of interest" description="Disordered" evidence="1">
    <location>
        <begin position="517"/>
        <end position="541"/>
    </location>
</feature>
<feature type="transmembrane region" description="Helical" evidence="2">
    <location>
        <begin position="21"/>
        <end position="40"/>
    </location>
</feature>
<dbReference type="AlphaFoldDB" id="A0A7S4FKL0"/>
<dbReference type="InterPro" id="IPR025461">
    <property type="entry name" value="ABA4-like"/>
</dbReference>
<dbReference type="Pfam" id="PF14108">
    <property type="entry name" value="ABA4-like"/>
    <property type="match status" value="1"/>
</dbReference>
<feature type="transmembrane region" description="Helical" evidence="2">
    <location>
        <begin position="121"/>
        <end position="141"/>
    </location>
</feature>
<protein>
    <submittedName>
        <fullName evidence="3">Uncharacterized protein</fullName>
    </submittedName>
</protein>
<dbReference type="PANTHER" id="PTHR34543">
    <property type="entry name" value="PROTEIN ABA DEFICIENT 4, CHLOROPLASTIC"/>
    <property type="match status" value="1"/>
</dbReference>
<dbReference type="PANTHER" id="PTHR34543:SF1">
    <property type="entry name" value="PROTEIN ABA DEFICIENT 4, CHLOROPLASTIC"/>
    <property type="match status" value="1"/>
</dbReference>
<organism evidence="3">
    <name type="scientific">Eutreptiella gymnastica</name>
    <dbReference type="NCBI Taxonomy" id="73025"/>
    <lineage>
        <taxon>Eukaryota</taxon>
        <taxon>Discoba</taxon>
        <taxon>Euglenozoa</taxon>
        <taxon>Euglenida</taxon>
        <taxon>Spirocuta</taxon>
        <taxon>Euglenophyceae</taxon>
        <taxon>Eutreptiales</taxon>
        <taxon>Eutreptiaceae</taxon>
        <taxon>Eutreptiella</taxon>
    </lineage>
</organism>
<evidence type="ECO:0000313" key="3">
    <source>
        <dbReference type="EMBL" id="CAE0799462.1"/>
    </source>
</evidence>
<proteinExistence type="predicted"/>
<evidence type="ECO:0000256" key="1">
    <source>
        <dbReference type="SAM" id="MobiDB-lite"/>
    </source>
</evidence>
<gene>
    <name evidence="3" type="ORF">EGYM00163_LOCUS10583</name>
</gene>
<dbReference type="PROSITE" id="PS51257">
    <property type="entry name" value="PROKAR_LIPOPROTEIN"/>
    <property type="match status" value="1"/>
</dbReference>
<sequence length="541" mass="56942">MASKAEPCHGACNRPTGLQAASLLAIGAGACVAVVVALRAPTVLDQSVFASALAPTSVGHRASLRAPVARPPAADARYAARVPPTHVHPPGDRMPRHGLGARDAAVQSGGDRHAALLSLPASAWALPVAALAAFAGVVTAVRRSWRQERGARPGLLGGLAALSLTASPAHAAATDVQHLATIVPSEAHAAAQASPAYGTSAPAFQGLRYSDAPDVMAEASQRPPLAEPSLGAGTPVSAVRPIALVGDAAGTVSRFPSVAPEVPQKYTPPPIPPLPSIEDLRDLRVPRVEDIRAEMSRASQQVSLPRLPDLPYVDLKPLSRFLRHPPQLSETPELFTEVADVIDAEGYSAAQAKLAVKPLFTTFNAFFLPPFALMIFLPKWPGTQSLLRSPLVPGVASGLFLLELLSATRADYVLPDGAFDADRWQQAATYLLTQAVADPAFMRDFANSTPSYQAQDWLHVCAWDLIGARWIYLDGLEKAIWTSHSIFLCQAAGPVGWLSHAITSGVVGGARWTKGLLPKPKQDEGEADPVGFDEASDEAVL</sequence>
<keyword evidence="2" id="KW-0472">Membrane</keyword>
<dbReference type="EMBL" id="HBJA01031821">
    <property type="protein sequence ID" value="CAE0799462.1"/>
    <property type="molecule type" value="Transcribed_RNA"/>
</dbReference>
<evidence type="ECO:0000256" key="2">
    <source>
        <dbReference type="SAM" id="Phobius"/>
    </source>
</evidence>
<name>A0A7S4FKL0_9EUGL</name>
<reference evidence="3" key="1">
    <citation type="submission" date="2021-01" db="EMBL/GenBank/DDBJ databases">
        <authorList>
            <person name="Corre E."/>
            <person name="Pelletier E."/>
            <person name="Niang G."/>
            <person name="Scheremetjew M."/>
            <person name="Finn R."/>
            <person name="Kale V."/>
            <person name="Holt S."/>
            <person name="Cochrane G."/>
            <person name="Meng A."/>
            <person name="Brown T."/>
            <person name="Cohen L."/>
        </authorList>
    </citation>
    <scope>NUCLEOTIDE SEQUENCE</scope>
    <source>
        <strain evidence="3">CCMP1594</strain>
    </source>
</reference>